<protein>
    <recommendedName>
        <fullName evidence="4">RAB6-interacting golgin</fullName>
    </recommendedName>
    <alternativeName>
        <fullName evidence="9">N-terminal kinase-like-binding protein 1</fullName>
    </alternativeName>
    <alternativeName>
        <fullName evidence="8">SCY1-like 1-binding protein 1</fullName>
    </alternativeName>
</protein>
<dbReference type="AlphaFoldDB" id="A0A7L4NA79"/>
<feature type="compositionally biased region" description="Basic and acidic residues" evidence="10">
    <location>
        <begin position="94"/>
        <end position="108"/>
    </location>
</feature>
<evidence type="ECO:0000256" key="7">
    <source>
        <dbReference type="ARBA" id="ARBA00023054"/>
    </source>
</evidence>
<evidence type="ECO:0000256" key="4">
    <source>
        <dbReference type="ARBA" id="ARBA00014130"/>
    </source>
</evidence>
<dbReference type="GO" id="GO:0005794">
    <property type="term" value="C:Golgi apparatus"/>
    <property type="evidence" value="ECO:0007669"/>
    <property type="project" value="UniProtKB-SubCell"/>
</dbReference>
<dbReference type="GO" id="GO:1905515">
    <property type="term" value="P:non-motile cilium assembly"/>
    <property type="evidence" value="ECO:0007669"/>
    <property type="project" value="TreeGrafter"/>
</dbReference>
<feature type="non-terminal residue" evidence="11">
    <location>
        <position position="372"/>
    </location>
</feature>
<name>A0A7L4NA79_9AVES</name>
<dbReference type="PANTHER" id="PTHR21470">
    <property type="entry name" value="RAB6-INTERACTING PROTEIN GORAB"/>
    <property type="match status" value="1"/>
</dbReference>
<keyword evidence="5" id="KW-0963">Cytoplasm</keyword>
<dbReference type="EMBL" id="VYZU01043415">
    <property type="protein sequence ID" value="NXY85985.1"/>
    <property type="molecule type" value="Genomic_DNA"/>
</dbReference>
<accession>A0A7L4NA79</accession>
<dbReference type="Pfam" id="PF04949">
    <property type="entry name" value="Transcrip_act"/>
    <property type="match status" value="1"/>
</dbReference>
<comment type="similarity">
    <text evidence="3">Belongs to the GORAB family.</text>
</comment>
<keyword evidence="7" id="KW-0175">Coiled coil</keyword>
<feature type="compositionally biased region" description="Polar residues" evidence="10">
    <location>
        <begin position="294"/>
        <end position="326"/>
    </location>
</feature>
<dbReference type="Proteomes" id="UP000586704">
    <property type="component" value="Unassembled WGS sequence"/>
</dbReference>
<dbReference type="PANTHER" id="PTHR21470:SF2">
    <property type="entry name" value="RAB6-INTERACTING GOLGIN"/>
    <property type="match status" value="1"/>
</dbReference>
<evidence type="ECO:0000256" key="5">
    <source>
        <dbReference type="ARBA" id="ARBA00022490"/>
    </source>
</evidence>
<feature type="region of interest" description="Disordered" evidence="10">
    <location>
        <begin position="294"/>
        <end position="372"/>
    </location>
</feature>
<feature type="compositionally biased region" description="Basic residues" evidence="10">
    <location>
        <begin position="34"/>
        <end position="44"/>
    </location>
</feature>
<evidence type="ECO:0000256" key="9">
    <source>
        <dbReference type="ARBA" id="ARBA00033032"/>
    </source>
</evidence>
<evidence type="ECO:0000256" key="8">
    <source>
        <dbReference type="ARBA" id="ARBA00032512"/>
    </source>
</evidence>
<evidence type="ECO:0000256" key="1">
    <source>
        <dbReference type="ARBA" id="ARBA00004496"/>
    </source>
</evidence>
<feature type="compositionally biased region" description="Pro residues" evidence="10">
    <location>
        <begin position="82"/>
        <end position="92"/>
    </location>
</feature>
<feature type="region of interest" description="Disordered" evidence="10">
    <location>
        <begin position="1"/>
        <end position="125"/>
    </location>
</feature>
<evidence type="ECO:0000256" key="10">
    <source>
        <dbReference type="SAM" id="MobiDB-lite"/>
    </source>
</evidence>
<keyword evidence="6" id="KW-0333">Golgi apparatus</keyword>
<proteinExistence type="inferred from homology"/>
<comment type="subcellular location">
    <subcellularLocation>
        <location evidence="1">Cytoplasm</location>
    </subcellularLocation>
    <subcellularLocation>
        <location evidence="2">Golgi apparatus</location>
    </subcellularLocation>
</comment>
<reference evidence="11 12" key="1">
    <citation type="submission" date="2020-02" db="EMBL/GenBank/DDBJ databases">
        <title>Bird 10,000 Genomes (B10K) Project - Family phase.</title>
        <authorList>
            <person name="Zhang G."/>
        </authorList>
    </citation>
    <scope>NUCLEOTIDE SEQUENCE [LARGE SCALE GENOMIC DNA]</scope>
    <source>
        <strain evidence="11">B10K-DU-013-51</strain>
        <tissue evidence="11">Mixed tissue sample</tissue>
    </source>
</reference>
<sequence length="372" mass="42076">SAMAEAWAGFSQEELRRLRGQRPDLYEPSEQQHRPHTVNKSRKQLQREKAVQHQCQKLGLQGGAASVHPEQLLSVPKHKPCHPPQPVPPPHPASARDQRQSDSRDQQKEVTPVDTCNSSDNAQTCPAKLNSKVEKKKVELQEKSRWEILQQEQRLIEEKNKRKKALLAKAIAERSKRTQAETVKLKRIQKELQALDDMVSADIGILRNRIDQASLDYSYARKRYDKAESEYVAAKVDLQHKTELKEHLTEHLCTIIQQNELRKARKLEELMQQLEVEADEENLELEIEVEQMLQQQEAEAGRQASQWHSQAGTAKENPTPNVTVQETGHADHVVASTSEQSQNSGTKSLSTMDNQTQAVNVTLGNSPACSAT</sequence>
<comment type="caution">
    <text evidence="11">The sequence shown here is derived from an EMBL/GenBank/DDBJ whole genome shotgun (WGS) entry which is preliminary data.</text>
</comment>
<evidence type="ECO:0000313" key="12">
    <source>
        <dbReference type="Proteomes" id="UP000586704"/>
    </source>
</evidence>
<dbReference type="OrthoDB" id="9909311at2759"/>
<gene>
    <name evidence="11" type="primary">Gorab</name>
    <name evidence="11" type="ORF">CEYCYA_R08376</name>
</gene>
<organism evidence="11 12">
    <name type="scientific">Ceyx cyanopectus</name>
    <name type="common">Indigo-banded kingfisher</name>
    <dbReference type="NCBI Taxonomy" id="390723"/>
    <lineage>
        <taxon>Eukaryota</taxon>
        <taxon>Metazoa</taxon>
        <taxon>Chordata</taxon>
        <taxon>Craniata</taxon>
        <taxon>Vertebrata</taxon>
        <taxon>Euteleostomi</taxon>
        <taxon>Archelosauria</taxon>
        <taxon>Archosauria</taxon>
        <taxon>Dinosauria</taxon>
        <taxon>Saurischia</taxon>
        <taxon>Theropoda</taxon>
        <taxon>Coelurosauria</taxon>
        <taxon>Aves</taxon>
        <taxon>Neognathae</taxon>
        <taxon>Neoaves</taxon>
        <taxon>Telluraves</taxon>
        <taxon>Coraciimorphae</taxon>
        <taxon>Coraciiformes</taxon>
        <taxon>Alcedinidae</taxon>
        <taxon>Ceyx</taxon>
    </lineage>
</organism>
<evidence type="ECO:0000256" key="6">
    <source>
        <dbReference type="ARBA" id="ARBA00023034"/>
    </source>
</evidence>
<feature type="compositionally biased region" description="Polar residues" evidence="10">
    <location>
        <begin position="114"/>
        <end position="124"/>
    </location>
</feature>
<evidence type="ECO:0000313" key="11">
    <source>
        <dbReference type="EMBL" id="NXY85985.1"/>
    </source>
</evidence>
<keyword evidence="12" id="KW-1185">Reference proteome</keyword>
<feature type="compositionally biased region" description="Basic and acidic residues" evidence="10">
    <location>
        <begin position="13"/>
        <end position="33"/>
    </location>
</feature>
<dbReference type="InterPro" id="IPR007033">
    <property type="entry name" value="GORAB"/>
</dbReference>
<feature type="compositionally biased region" description="Polar residues" evidence="10">
    <location>
        <begin position="335"/>
        <end position="372"/>
    </location>
</feature>
<evidence type="ECO:0000256" key="2">
    <source>
        <dbReference type="ARBA" id="ARBA00004555"/>
    </source>
</evidence>
<evidence type="ECO:0000256" key="3">
    <source>
        <dbReference type="ARBA" id="ARBA00005599"/>
    </source>
</evidence>
<feature type="non-terminal residue" evidence="11">
    <location>
        <position position="1"/>
    </location>
</feature>